<dbReference type="GO" id="GO:0042277">
    <property type="term" value="F:peptide binding"/>
    <property type="evidence" value="ECO:0007669"/>
    <property type="project" value="TreeGrafter"/>
</dbReference>
<dbReference type="EMBL" id="QGGQ01000001">
    <property type="protein sequence ID" value="PWK25948.1"/>
    <property type="molecule type" value="Genomic_DNA"/>
</dbReference>
<accession>A0A316E8G3</accession>
<proteinExistence type="inferred from homology"/>
<keyword evidence="12" id="KW-1133">Transmembrane helix</keyword>
<dbReference type="InterPro" id="IPR014782">
    <property type="entry name" value="Peptidase_M1_dom"/>
</dbReference>
<keyword evidence="9" id="KW-0378">Hydrolase</keyword>
<sequence length="560" mass="64492">MFGWDSRKDEKNIITLLALCPSKYNRMKLFIVSLKNHIWIAAFLLLGIVQITAQDLYPKNEKIDVQDYIFNLTLNDDTDQIKGEAIIHVLFKEKEDSFELDLVGKSGIYGMEVTGVFESDKTAHYTFENNRITINPSTNDKGLKTFKVLYEGIPQRGLVIDKTKYGRRSFFGDNWPNLARHWLPSVDHPYDKASIQFGITAPEDYDVVATGEKIEESNLGNGLKLTVYKEPAPVAMKVVTIGVTKFATRLLDVVHNIPVTAWVYPENRLEGFSDYKVASKVLAYFIDNIGPYSFAKLANMQAKTQWGGLENAGTIAYFEDSVTGMNTVEDLIAHEIAHQWFGNSATENNWNHVWLSEGFATYFSILYMEHVYGDEKRKDALALDRKQVIDYYQQNPSPIVDLTIKDPMRVLSINSYQKGGWVLNMLRHKLGDNLFWKGIQDYYKTYQNANVLTVDFQKSMEKTSGENLESFFQQWLFTKGHPEIKWEWVYGNGQVKINLEQVQDHHTFHFPIEIGIVQDDEIKIVQVEVDEQSEVFEINVDTKPDTIVLDPDYWLLFEEK</sequence>
<evidence type="ECO:0000256" key="10">
    <source>
        <dbReference type="ARBA" id="ARBA00022833"/>
    </source>
</evidence>
<dbReference type="InterPro" id="IPR001930">
    <property type="entry name" value="Peptidase_M1"/>
</dbReference>
<evidence type="ECO:0000256" key="8">
    <source>
        <dbReference type="ARBA" id="ARBA00022723"/>
    </source>
</evidence>
<dbReference type="InterPro" id="IPR050344">
    <property type="entry name" value="Peptidase_M1_aminopeptidases"/>
</dbReference>
<dbReference type="GO" id="GO:0005737">
    <property type="term" value="C:cytoplasm"/>
    <property type="evidence" value="ECO:0007669"/>
    <property type="project" value="TreeGrafter"/>
</dbReference>
<dbReference type="Gene3D" id="1.10.390.10">
    <property type="entry name" value="Neutral Protease Domain 2"/>
    <property type="match status" value="1"/>
</dbReference>
<comment type="similarity">
    <text evidence="3">Belongs to the peptidase M1 family.</text>
</comment>
<evidence type="ECO:0000256" key="6">
    <source>
        <dbReference type="ARBA" id="ARBA00022438"/>
    </source>
</evidence>
<dbReference type="PANTHER" id="PTHR11533">
    <property type="entry name" value="PROTEASE M1 ZINC METALLOPROTEASE"/>
    <property type="match status" value="1"/>
</dbReference>
<dbReference type="GO" id="GO:0016020">
    <property type="term" value="C:membrane"/>
    <property type="evidence" value="ECO:0007669"/>
    <property type="project" value="TreeGrafter"/>
</dbReference>
<evidence type="ECO:0000256" key="12">
    <source>
        <dbReference type="SAM" id="Phobius"/>
    </source>
</evidence>
<keyword evidence="8" id="KW-0479">Metal-binding</keyword>
<feature type="domain" description="Peptidase M1 membrane alanine aminopeptidase" evidence="13">
    <location>
        <begin position="279"/>
        <end position="475"/>
    </location>
</feature>
<evidence type="ECO:0000313" key="15">
    <source>
        <dbReference type="EMBL" id="PWK25948.1"/>
    </source>
</evidence>
<keyword evidence="10" id="KW-0862">Zinc</keyword>
<keyword evidence="7" id="KW-0645">Protease</keyword>
<dbReference type="Pfam" id="PF01433">
    <property type="entry name" value="Peptidase_M1"/>
    <property type="match status" value="1"/>
</dbReference>
<dbReference type="GO" id="GO:0008270">
    <property type="term" value="F:zinc ion binding"/>
    <property type="evidence" value="ECO:0007669"/>
    <property type="project" value="InterPro"/>
</dbReference>
<evidence type="ECO:0000256" key="7">
    <source>
        <dbReference type="ARBA" id="ARBA00022670"/>
    </source>
</evidence>
<dbReference type="PANTHER" id="PTHR11533:SF174">
    <property type="entry name" value="PUROMYCIN-SENSITIVE AMINOPEPTIDASE-RELATED"/>
    <property type="match status" value="1"/>
</dbReference>
<dbReference type="GO" id="GO:0006508">
    <property type="term" value="P:proteolysis"/>
    <property type="evidence" value="ECO:0007669"/>
    <property type="project" value="UniProtKB-KW"/>
</dbReference>
<dbReference type="Gene3D" id="2.60.40.1730">
    <property type="entry name" value="tricorn interacting facor f3 domain"/>
    <property type="match status" value="1"/>
</dbReference>
<evidence type="ECO:0000259" key="14">
    <source>
        <dbReference type="Pfam" id="PF17900"/>
    </source>
</evidence>
<dbReference type="CDD" id="cd09603">
    <property type="entry name" value="M1_APN_like"/>
    <property type="match status" value="1"/>
</dbReference>
<dbReference type="SUPFAM" id="SSF55486">
    <property type="entry name" value="Metalloproteases ('zincins'), catalytic domain"/>
    <property type="match status" value="1"/>
</dbReference>
<evidence type="ECO:0000259" key="13">
    <source>
        <dbReference type="Pfam" id="PF01433"/>
    </source>
</evidence>
<evidence type="ECO:0000256" key="2">
    <source>
        <dbReference type="ARBA" id="ARBA00001947"/>
    </source>
</evidence>
<dbReference type="AlphaFoldDB" id="A0A316E8G3"/>
<evidence type="ECO:0000256" key="5">
    <source>
        <dbReference type="ARBA" id="ARBA00015611"/>
    </source>
</evidence>
<evidence type="ECO:0000256" key="3">
    <source>
        <dbReference type="ARBA" id="ARBA00010136"/>
    </source>
</evidence>
<comment type="cofactor">
    <cofactor evidence="2">
        <name>Zn(2+)</name>
        <dbReference type="ChEBI" id="CHEBI:29105"/>
    </cofactor>
</comment>
<dbReference type="InterPro" id="IPR042097">
    <property type="entry name" value="Aminopeptidase_N-like_N_sf"/>
</dbReference>
<keyword evidence="12" id="KW-0812">Transmembrane</keyword>
<dbReference type="Proteomes" id="UP000245667">
    <property type="component" value="Unassembled WGS sequence"/>
</dbReference>
<comment type="catalytic activity">
    <reaction evidence="1">
        <text>Release of an N-terminal amino acid, Xaa-|-Yaa- from a peptide, amide or arylamide. Xaa is preferably Ala, but may be most amino acids including Pro (slow action). When a terminal hydrophobic residue is followed by a prolyl residue, the two may be released as an intact Xaa-Pro dipeptide.</text>
        <dbReference type="EC" id="3.4.11.2"/>
    </reaction>
</comment>
<evidence type="ECO:0000256" key="11">
    <source>
        <dbReference type="ARBA" id="ARBA00023049"/>
    </source>
</evidence>
<reference evidence="15 16" key="1">
    <citation type="submission" date="2018-05" db="EMBL/GenBank/DDBJ databases">
        <title>Genomic Encyclopedia of Archaeal and Bacterial Type Strains, Phase II (KMG-II): from individual species to whole genera.</title>
        <authorList>
            <person name="Goeker M."/>
        </authorList>
    </citation>
    <scope>NUCLEOTIDE SEQUENCE [LARGE SCALE GENOMIC DNA]</scope>
    <source>
        <strain evidence="15 16">DSM 23514</strain>
    </source>
</reference>
<keyword evidence="6" id="KW-0031">Aminopeptidase</keyword>
<dbReference type="SUPFAM" id="SSF63737">
    <property type="entry name" value="Leukotriene A4 hydrolase N-terminal domain"/>
    <property type="match status" value="1"/>
</dbReference>
<dbReference type="InterPro" id="IPR045357">
    <property type="entry name" value="Aminopeptidase_N-like_N"/>
</dbReference>
<keyword evidence="11" id="KW-0482">Metalloprotease</keyword>
<dbReference type="GO" id="GO:0043171">
    <property type="term" value="P:peptide catabolic process"/>
    <property type="evidence" value="ECO:0007669"/>
    <property type="project" value="TreeGrafter"/>
</dbReference>
<comment type="caution">
    <text evidence="15">The sequence shown here is derived from an EMBL/GenBank/DDBJ whole genome shotgun (WGS) entry which is preliminary data.</text>
</comment>
<dbReference type="GO" id="GO:0016285">
    <property type="term" value="F:alanyl aminopeptidase activity"/>
    <property type="evidence" value="ECO:0007669"/>
    <property type="project" value="UniProtKB-EC"/>
</dbReference>
<evidence type="ECO:0000256" key="4">
    <source>
        <dbReference type="ARBA" id="ARBA00012564"/>
    </source>
</evidence>
<keyword evidence="12" id="KW-0472">Membrane</keyword>
<feature type="transmembrane region" description="Helical" evidence="12">
    <location>
        <begin position="36"/>
        <end position="53"/>
    </location>
</feature>
<dbReference type="InterPro" id="IPR027268">
    <property type="entry name" value="Peptidase_M4/M1_CTD_sf"/>
</dbReference>
<name>A0A316E8G3_9FLAO</name>
<dbReference type="GO" id="GO:0005615">
    <property type="term" value="C:extracellular space"/>
    <property type="evidence" value="ECO:0007669"/>
    <property type="project" value="TreeGrafter"/>
</dbReference>
<evidence type="ECO:0000256" key="1">
    <source>
        <dbReference type="ARBA" id="ARBA00000098"/>
    </source>
</evidence>
<gene>
    <name evidence="15" type="ORF">LX92_00692</name>
</gene>
<organism evidence="15 16">
    <name type="scientific">Maribacter polysiphoniae</name>
    <dbReference type="NCBI Taxonomy" id="429344"/>
    <lineage>
        <taxon>Bacteria</taxon>
        <taxon>Pseudomonadati</taxon>
        <taxon>Bacteroidota</taxon>
        <taxon>Flavobacteriia</taxon>
        <taxon>Flavobacteriales</taxon>
        <taxon>Flavobacteriaceae</taxon>
        <taxon>Maribacter</taxon>
    </lineage>
</organism>
<dbReference type="EC" id="3.4.11.2" evidence="4"/>
<evidence type="ECO:0000256" key="9">
    <source>
        <dbReference type="ARBA" id="ARBA00022801"/>
    </source>
</evidence>
<dbReference type="PRINTS" id="PR00756">
    <property type="entry name" value="ALADIPTASE"/>
</dbReference>
<evidence type="ECO:0000313" key="16">
    <source>
        <dbReference type="Proteomes" id="UP000245667"/>
    </source>
</evidence>
<protein>
    <recommendedName>
        <fullName evidence="5">Aminopeptidase N</fullName>
        <ecNumber evidence="4">3.4.11.2</ecNumber>
    </recommendedName>
</protein>
<feature type="domain" description="Aminopeptidase N-like N-terminal" evidence="14">
    <location>
        <begin position="68"/>
        <end position="232"/>
    </location>
</feature>
<dbReference type="GO" id="GO:0070006">
    <property type="term" value="F:metalloaminopeptidase activity"/>
    <property type="evidence" value="ECO:0007669"/>
    <property type="project" value="TreeGrafter"/>
</dbReference>
<dbReference type="Pfam" id="PF17900">
    <property type="entry name" value="Peptidase_M1_N"/>
    <property type="match status" value="1"/>
</dbReference>